<dbReference type="InterPro" id="IPR004654">
    <property type="entry name" value="ROK_glcA"/>
</dbReference>
<comment type="similarity">
    <text evidence="1">Belongs to the ROK (NagC/XylR) family.</text>
</comment>
<dbReference type="RefSeq" id="WP_070109679.1">
    <property type="nucleotide sequence ID" value="NZ_LZFO01000007.1"/>
</dbReference>
<dbReference type="AlphaFoldDB" id="A0A1E8F0I8"/>
<dbReference type="GO" id="GO:0005524">
    <property type="term" value="F:ATP binding"/>
    <property type="evidence" value="ECO:0007669"/>
    <property type="project" value="UniProtKB-KW"/>
</dbReference>
<keyword evidence="3 8" id="KW-0808">Transferase</keyword>
<protein>
    <recommendedName>
        <fullName evidence="2">Glucokinase</fullName>
    </recommendedName>
    <alternativeName>
        <fullName evidence="7">Glucose kinase</fullName>
    </alternativeName>
</protein>
<dbReference type="Gene3D" id="3.30.420.40">
    <property type="match status" value="2"/>
</dbReference>
<dbReference type="GO" id="GO:0005737">
    <property type="term" value="C:cytoplasm"/>
    <property type="evidence" value="ECO:0007669"/>
    <property type="project" value="InterPro"/>
</dbReference>
<keyword evidence="9" id="KW-1185">Reference proteome</keyword>
<dbReference type="InterPro" id="IPR043129">
    <property type="entry name" value="ATPase_NBD"/>
</dbReference>
<keyword evidence="4" id="KW-0547">Nucleotide-binding</keyword>
<proteinExistence type="inferred from homology"/>
<dbReference type="Proteomes" id="UP000175744">
    <property type="component" value="Unassembled WGS sequence"/>
</dbReference>
<reference evidence="8 9" key="1">
    <citation type="submission" date="2016-06" db="EMBL/GenBank/DDBJ databases">
        <title>Genome sequence of Clostridium acetireducens DSM 10703.</title>
        <authorList>
            <person name="Poehlein A."/>
            <person name="Fluechter S."/>
            <person name="Duerre P."/>
            <person name="Daniel R."/>
        </authorList>
    </citation>
    <scope>NUCLEOTIDE SEQUENCE [LARGE SCALE GENOMIC DNA]</scope>
    <source>
        <strain evidence="8 9">DSM 10703</strain>
    </source>
</reference>
<keyword evidence="5 8" id="KW-0418">Kinase</keyword>
<evidence type="ECO:0000256" key="6">
    <source>
        <dbReference type="ARBA" id="ARBA00022840"/>
    </source>
</evidence>
<evidence type="ECO:0000313" key="8">
    <source>
        <dbReference type="EMBL" id="OFI06929.1"/>
    </source>
</evidence>
<evidence type="ECO:0000256" key="4">
    <source>
        <dbReference type="ARBA" id="ARBA00022741"/>
    </source>
</evidence>
<dbReference type="STRING" id="1121290.CLAOCE_07230"/>
<evidence type="ECO:0000256" key="2">
    <source>
        <dbReference type="ARBA" id="ARBA00014701"/>
    </source>
</evidence>
<dbReference type="GO" id="GO:0006096">
    <property type="term" value="P:glycolytic process"/>
    <property type="evidence" value="ECO:0007669"/>
    <property type="project" value="InterPro"/>
</dbReference>
<sequence length="316" mass="34344">MEKNYFIGIDLGGTKINGILMDSRCNILSKYMIYTKASKGEKAVLNRIMLVIDNLINYSKKNIKDIKCIGIGAPGPLNRKTGIILNTPNLPFKNFNIIETIKKIYNIPVVLDNDANVAVLGEYIFGSGKGYKNLIYITVSTGVGAGAIINGKIYRGSTSNALEIGHMTIMPKGPKCNCGNYGCLEALASGTSMEKLANKLVKKKHINTSLKKYNNITTYEIFNEAKNGDIISNEIIDSALEFLGIGISNIITIFNPEAVIIGGGITNIGDRLFDIVKREVKKRCFENLYNNCSIIPSKLGKDSGAIGAATLALMES</sequence>
<dbReference type="PANTHER" id="PTHR18964">
    <property type="entry name" value="ROK (REPRESSOR, ORF, KINASE) FAMILY"/>
    <property type="match status" value="1"/>
</dbReference>
<organism evidence="8 9">
    <name type="scientific">Clostridium acetireducens DSM 10703</name>
    <dbReference type="NCBI Taxonomy" id="1121290"/>
    <lineage>
        <taxon>Bacteria</taxon>
        <taxon>Bacillati</taxon>
        <taxon>Bacillota</taxon>
        <taxon>Clostridia</taxon>
        <taxon>Eubacteriales</taxon>
        <taxon>Clostridiaceae</taxon>
        <taxon>Clostridium</taxon>
    </lineage>
</organism>
<dbReference type="NCBIfam" id="TIGR00744">
    <property type="entry name" value="ROK_glcA_fam"/>
    <property type="match status" value="1"/>
</dbReference>
<accession>A0A1E8F0I8</accession>
<keyword evidence="6" id="KW-0067">ATP-binding</keyword>
<comment type="caution">
    <text evidence="8">The sequence shown here is derived from an EMBL/GenBank/DDBJ whole genome shotgun (WGS) entry which is preliminary data.</text>
</comment>
<dbReference type="InterPro" id="IPR000600">
    <property type="entry name" value="ROK"/>
</dbReference>
<dbReference type="OrthoDB" id="9810372at2"/>
<evidence type="ECO:0000256" key="1">
    <source>
        <dbReference type="ARBA" id="ARBA00006479"/>
    </source>
</evidence>
<dbReference type="PATRIC" id="fig|1121290.3.peg.734"/>
<evidence type="ECO:0000313" key="9">
    <source>
        <dbReference type="Proteomes" id="UP000175744"/>
    </source>
</evidence>
<dbReference type="PANTHER" id="PTHR18964:SF149">
    <property type="entry name" value="BIFUNCTIONAL UDP-N-ACETYLGLUCOSAMINE 2-EPIMERASE_N-ACETYLMANNOSAMINE KINASE"/>
    <property type="match status" value="1"/>
</dbReference>
<evidence type="ECO:0000256" key="7">
    <source>
        <dbReference type="ARBA" id="ARBA00032386"/>
    </source>
</evidence>
<evidence type="ECO:0000256" key="5">
    <source>
        <dbReference type="ARBA" id="ARBA00022777"/>
    </source>
</evidence>
<gene>
    <name evidence="8" type="primary">glcK</name>
    <name evidence="8" type="ORF">CLOACE_07230</name>
</gene>
<dbReference type="Pfam" id="PF00480">
    <property type="entry name" value="ROK"/>
    <property type="match status" value="1"/>
</dbReference>
<dbReference type="EMBL" id="LZFO01000007">
    <property type="protein sequence ID" value="OFI06929.1"/>
    <property type="molecule type" value="Genomic_DNA"/>
</dbReference>
<dbReference type="SUPFAM" id="SSF53067">
    <property type="entry name" value="Actin-like ATPase domain"/>
    <property type="match status" value="1"/>
</dbReference>
<name>A0A1E8F0I8_9CLOT</name>
<evidence type="ECO:0000256" key="3">
    <source>
        <dbReference type="ARBA" id="ARBA00022679"/>
    </source>
</evidence>
<dbReference type="GO" id="GO:0004340">
    <property type="term" value="F:glucokinase activity"/>
    <property type="evidence" value="ECO:0007669"/>
    <property type="project" value="InterPro"/>
</dbReference>